<proteinExistence type="predicted"/>
<reference evidence="2" key="1">
    <citation type="journal article" date="2023" name="G3 (Bethesda)">
        <title>Genome assembly and association tests identify interacting loci associated with vigor, precocity, and sex in interspecific pistachio rootstocks.</title>
        <authorList>
            <person name="Palmer W."/>
            <person name="Jacygrad E."/>
            <person name="Sagayaradj S."/>
            <person name="Cavanaugh K."/>
            <person name="Han R."/>
            <person name="Bertier L."/>
            <person name="Beede B."/>
            <person name="Kafkas S."/>
            <person name="Golino D."/>
            <person name="Preece J."/>
            <person name="Michelmore R."/>
        </authorList>
    </citation>
    <scope>NUCLEOTIDE SEQUENCE [LARGE SCALE GENOMIC DNA]</scope>
</reference>
<dbReference type="Proteomes" id="UP001163603">
    <property type="component" value="Chromosome 11"/>
</dbReference>
<dbReference type="EMBL" id="CM047746">
    <property type="protein sequence ID" value="KAJ0021166.1"/>
    <property type="molecule type" value="Genomic_DNA"/>
</dbReference>
<name>A0ACC0XQ40_9ROSI</name>
<evidence type="ECO:0000313" key="2">
    <source>
        <dbReference type="Proteomes" id="UP001163603"/>
    </source>
</evidence>
<protein>
    <submittedName>
        <fullName evidence="1">Uncharacterized protein</fullName>
    </submittedName>
</protein>
<organism evidence="1 2">
    <name type="scientific">Pistacia integerrima</name>
    <dbReference type="NCBI Taxonomy" id="434235"/>
    <lineage>
        <taxon>Eukaryota</taxon>
        <taxon>Viridiplantae</taxon>
        <taxon>Streptophyta</taxon>
        <taxon>Embryophyta</taxon>
        <taxon>Tracheophyta</taxon>
        <taxon>Spermatophyta</taxon>
        <taxon>Magnoliopsida</taxon>
        <taxon>eudicotyledons</taxon>
        <taxon>Gunneridae</taxon>
        <taxon>Pentapetalae</taxon>
        <taxon>rosids</taxon>
        <taxon>malvids</taxon>
        <taxon>Sapindales</taxon>
        <taxon>Anacardiaceae</taxon>
        <taxon>Pistacia</taxon>
    </lineage>
</organism>
<keyword evidence="2" id="KW-1185">Reference proteome</keyword>
<sequence length="147" mass="16898">MASIVESAWQYLITHFNDFQLACLGSFFLHESVFFLSGLPFIYLERAGWLNKYKIQTKNNSPAAQEKCITRLLLYHFGVNLPVMILSYPVFKFMGMRSSLPLPSWYFQESGSFTDNILLYPGRFCILLGASHTTYKMVVQARTQCPS</sequence>
<evidence type="ECO:0000313" key="1">
    <source>
        <dbReference type="EMBL" id="KAJ0021166.1"/>
    </source>
</evidence>
<comment type="caution">
    <text evidence="1">The sequence shown here is derived from an EMBL/GenBank/DDBJ whole genome shotgun (WGS) entry which is preliminary data.</text>
</comment>
<gene>
    <name evidence="1" type="ORF">Pint_32655</name>
</gene>
<accession>A0ACC0XQ40</accession>